<dbReference type="Pfam" id="PF01753">
    <property type="entry name" value="zf-MYND"/>
    <property type="match status" value="1"/>
</dbReference>
<dbReference type="OrthoDB" id="2212237at2759"/>
<sequence length="167" mass="19012">MDTNLFQSTDKECIICNKSGRLRSCPGCQAKLYCSQKCRAVDGPVHILLCGSRPNFETRPHQNARRAIVFEQDFPSVKFAWIDVEIRQDEDDFIFWENALLDDYLGTTKFKKTAMYDCNTVRQRRTKEVIGIKHWDTFLIDGSPVNQTVAAVAPATAVLFGQDLSSR</sequence>
<keyword evidence="3" id="KW-0862">Zinc</keyword>
<dbReference type="Gene3D" id="6.10.140.2220">
    <property type="match status" value="1"/>
</dbReference>
<dbReference type="SUPFAM" id="SSF144232">
    <property type="entry name" value="HIT/MYND zinc finger-like"/>
    <property type="match status" value="1"/>
</dbReference>
<reference evidence="6" key="1">
    <citation type="submission" date="2022-07" db="EMBL/GenBank/DDBJ databases">
        <title>Genome Sequence of Agrocybe chaxingu.</title>
        <authorList>
            <person name="Buettner E."/>
        </authorList>
    </citation>
    <scope>NUCLEOTIDE SEQUENCE</scope>
    <source>
        <strain evidence="6">MP-N11</strain>
    </source>
</reference>
<accession>A0A9W8JXT2</accession>
<evidence type="ECO:0000256" key="3">
    <source>
        <dbReference type="ARBA" id="ARBA00022833"/>
    </source>
</evidence>
<dbReference type="AlphaFoldDB" id="A0A9W8JXT2"/>
<proteinExistence type="predicted"/>
<dbReference type="EMBL" id="JANKHO010000820">
    <property type="protein sequence ID" value="KAJ3505981.1"/>
    <property type="molecule type" value="Genomic_DNA"/>
</dbReference>
<feature type="domain" description="MYND-type" evidence="5">
    <location>
        <begin position="13"/>
        <end position="50"/>
    </location>
</feature>
<evidence type="ECO:0000313" key="7">
    <source>
        <dbReference type="Proteomes" id="UP001148786"/>
    </source>
</evidence>
<keyword evidence="1" id="KW-0479">Metal-binding</keyword>
<keyword evidence="2 4" id="KW-0863">Zinc-finger</keyword>
<evidence type="ECO:0000256" key="2">
    <source>
        <dbReference type="ARBA" id="ARBA00022771"/>
    </source>
</evidence>
<comment type="caution">
    <text evidence="6">The sequence shown here is derived from an EMBL/GenBank/DDBJ whole genome shotgun (WGS) entry which is preliminary data.</text>
</comment>
<protein>
    <recommendedName>
        <fullName evidence="5">MYND-type domain-containing protein</fullName>
    </recommendedName>
</protein>
<organism evidence="6 7">
    <name type="scientific">Agrocybe chaxingu</name>
    <dbReference type="NCBI Taxonomy" id="84603"/>
    <lineage>
        <taxon>Eukaryota</taxon>
        <taxon>Fungi</taxon>
        <taxon>Dikarya</taxon>
        <taxon>Basidiomycota</taxon>
        <taxon>Agaricomycotina</taxon>
        <taxon>Agaricomycetes</taxon>
        <taxon>Agaricomycetidae</taxon>
        <taxon>Agaricales</taxon>
        <taxon>Agaricineae</taxon>
        <taxon>Strophariaceae</taxon>
        <taxon>Agrocybe</taxon>
    </lineage>
</organism>
<evidence type="ECO:0000256" key="4">
    <source>
        <dbReference type="PROSITE-ProRule" id="PRU00134"/>
    </source>
</evidence>
<dbReference type="PROSITE" id="PS50865">
    <property type="entry name" value="ZF_MYND_2"/>
    <property type="match status" value="1"/>
</dbReference>
<dbReference type="Proteomes" id="UP001148786">
    <property type="component" value="Unassembled WGS sequence"/>
</dbReference>
<evidence type="ECO:0000259" key="5">
    <source>
        <dbReference type="PROSITE" id="PS50865"/>
    </source>
</evidence>
<dbReference type="GO" id="GO:0008270">
    <property type="term" value="F:zinc ion binding"/>
    <property type="evidence" value="ECO:0007669"/>
    <property type="project" value="UniProtKB-KW"/>
</dbReference>
<dbReference type="InterPro" id="IPR002893">
    <property type="entry name" value="Znf_MYND"/>
</dbReference>
<name>A0A9W8JXT2_9AGAR</name>
<dbReference type="PROSITE" id="PS01360">
    <property type="entry name" value="ZF_MYND_1"/>
    <property type="match status" value="1"/>
</dbReference>
<evidence type="ECO:0000313" key="6">
    <source>
        <dbReference type="EMBL" id="KAJ3505981.1"/>
    </source>
</evidence>
<keyword evidence="7" id="KW-1185">Reference proteome</keyword>
<gene>
    <name evidence="6" type="ORF">NLJ89_g7127</name>
</gene>
<evidence type="ECO:0000256" key="1">
    <source>
        <dbReference type="ARBA" id="ARBA00022723"/>
    </source>
</evidence>